<dbReference type="InterPro" id="IPR041373">
    <property type="entry name" value="RT_RNaseH"/>
</dbReference>
<reference evidence="8" key="2">
    <citation type="journal article" date="2024" name="Plant">
        <title>Genomic evolution and insights into agronomic trait innovations of Sesamum species.</title>
        <authorList>
            <person name="Miao H."/>
            <person name="Wang L."/>
            <person name="Qu L."/>
            <person name="Liu H."/>
            <person name="Sun Y."/>
            <person name="Le M."/>
            <person name="Wang Q."/>
            <person name="Wei S."/>
            <person name="Zheng Y."/>
            <person name="Lin W."/>
            <person name="Duan Y."/>
            <person name="Cao H."/>
            <person name="Xiong S."/>
            <person name="Wang X."/>
            <person name="Wei L."/>
            <person name="Li C."/>
            <person name="Ma Q."/>
            <person name="Ju M."/>
            <person name="Zhao R."/>
            <person name="Li G."/>
            <person name="Mu C."/>
            <person name="Tian Q."/>
            <person name="Mei H."/>
            <person name="Zhang T."/>
            <person name="Gao T."/>
            <person name="Zhang H."/>
        </authorList>
    </citation>
    <scope>NUCLEOTIDE SEQUENCE</scope>
    <source>
        <strain evidence="8">KEN1</strain>
    </source>
</reference>
<dbReference type="Pfam" id="PF13456">
    <property type="entry name" value="RVT_3"/>
    <property type="match status" value="1"/>
</dbReference>
<keyword evidence="3" id="KW-0540">Nuclease</keyword>
<dbReference type="Pfam" id="PF17917">
    <property type="entry name" value="RT_RNaseH"/>
    <property type="match status" value="1"/>
</dbReference>
<dbReference type="GO" id="GO:0004523">
    <property type="term" value="F:RNA-DNA hybrid ribonuclease activity"/>
    <property type="evidence" value="ECO:0007669"/>
    <property type="project" value="InterPro"/>
</dbReference>
<evidence type="ECO:0000259" key="7">
    <source>
        <dbReference type="PROSITE" id="PS50879"/>
    </source>
</evidence>
<dbReference type="Gene3D" id="3.30.70.270">
    <property type="match status" value="2"/>
</dbReference>
<comment type="caution">
    <text evidence="8">The sequence shown here is derived from an EMBL/GenBank/DDBJ whole genome shotgun (WGS) entry which is preliminary data.</text>
</comment>
<keyword evidence="4" id="KW-0255">Endonuclease</keyword>
<evidence type="ECO:0000256" key="1">
    <source>
        <dbReference type="ARBA" id="ARBA00022679"/>
    </source>
</evidence>
<dbReference type="InterPro" id="IPR036397">
    <property type="entry name" value="RNaseH_sf"/>
</dbReference>
<keyword evidence="1" id="KW-0808">Transferase</keyword>
<dbReference type="InterPro" id="IPR002156">
    <property type="entry name" value="RNaseH_domain"/>
</dbReference>
<dbReference type="GO" id="GO:0003964">
    <property type="term" value="F:RNA-directed DNA polymerase activity"/>
    <property type="evidence" value="ECO:0007669"/>
    <property type="project" value="UniProtKB-KW"/>
</dbReference>
<dbReference type="PANTHER" id="PTHR48475">
    <property type="entry name" value="RIBONUCLEASE H"/>
    <property type="match status" value="1"/>
</dbReference>
<dbReference type="SUPFAM" id="SSF56672">
    <property type="entry name" value="DNA/RNA polymerases"/>
    <property type="match status" value="1"/>
</dbReference>
<gene>
    <name evidence="8" type="ORF">Slati_1767600</name>
</gene>
<protein>
    <recommendedName>
        <fullName evidence="7">RNase H type-1 domain-containing protein</fullName>
    </recommendedName>
</protein>
<evidence type="ECO:0000256" key="6">
    <source>
        <dbReference type="ARBA" id="ARBA00022918"/>
    </source>
</evidence>
<dbReference type="AlphaFoldDB" id="A0AAW2WWZ1"/>
<dbReference type="SUPFAM" id="SSF53098">
    <property type="entry name" value="Ribonuclease H-like"/>
    <property type="match status" value="1"/>
</dbReference>
<name>A0AAW2WWZ1_9LAMI</name>
<keyword evidence="2" id="KW-0548">Nucleotidyltransferase</keyword>
<evidence type="ECO:0000256" key="3">
    <source>
        <dbReference type="ARBA" id="ARBA00022722"/>
    </source>
</evidence>
<keyword evidence="6" id="KW-0695">RNA-directed DNA polymerase</keyword>
<evidence type="ECO:0000256" key="5">
    <source>
        <dbReference type="ARBA" id="ARBA00022801"/>
    </source>
</evidence>
<reference evidence="8" key="1">
    <citation type="submission" date="2020-06" db="EMBL/GenBank/DDBJ databases">
        <authorList>
            <person name="Li T."/>
            <person name="Hu X."/>
            <person name="Zhang T."/>
            <person name="Song X."/>
            <person name="Zhang H."/>
            <person name="Dai N."/>
            <person name="Sheng W."/>
            <person name="Hou X."/>
            <person name="Wei L."/>
        </authorList>
    </citation>
    <scope>NUCLEOTIDE SEQUENCE</scope>
    <source>
        <strain evidence="8">KEN1</strain>
        <tissue evidence="8">Leaf</tissue>
    </source>
</reference>
<dbReference type="EMBL" id="JACGWN010000006">
    <property type="protein sequence ID" value="KAL0446397.1"/>
    <property type="molecule type" value="Genomic_DNA"/>
</dbReference>
<evidence type="ECO:0000256" key="4">
    <source>
        <dbReference type="ARBA" id="ARBA00022759"/>
    </source>
</evidence>
<dbReference type="InterPro" id="IPR012337">
    <property type="entry name" value="RNaseH-like_sf"/>
</dbReference>
<dbReference type="Pfam" id="PF00078">
    <property type="entry name" value="RVT_1"/>
    <property type="match status" value="1"/>
</dbReference>
<proteinExistence type="predicted"/>
<evidence type="ECO:0000313" key="8">
    <source>
        <dbReference type="EMBL" id="KAL0446397.1"/>
    </source>
</evidence>
<dbReference type="Gene3D" id="3.30.420.10">
    <property type="entry name" value="Ribonuclease H-like superfamily/Ribonuclease H"/>
    <property type="match status" value="1"/>
</dbReference>
<dbReference type="InterPro" id="IPR043502">
    <property type="entry name" value="DNA/RNA_pol_sf"/>
</dbReference>
<dbReference type="CDD" id="cd01647">
    <property type="entry name" value="RT_LTR"/>
    <property type="match status" value="1"/>
</dbReference>
<accession>A0AAW2WWZ1</accession>
<sequence>MLQLSLQKGEVDVKVKRKERENVEVPEQKKFKPERIEPVEEFKTVELIAHRPDKVTRIGSGMSKTVETMMIEFLRKNVDMFAWSPSDFKGIDPEVIVRRLNVDSMASGKWRMCTDFTDLNKACPKDPYPFPRIDLLVDSTAGYELFSATYQRLVNKMFKNQIGSTMEVYVDDMLVKSKEGDHLKELRQAFEIMRAYGMKLNPSKCTFGVRGGKFLGYMVSEKGIEANTEKIQAIIGLRSPRTLNKMQKLTGKITSLSRFISRSADRSLLFFKALGKAKEFKWTEECEQALDNLKQHLATPPLLVNPKLGEVLFLYLAVSEEAVSSVLIEKLALALVITARKLRPYFQSHKVVVLTNHPLKHIMTRPDASGGLVKWAVKLGEYDIEYQGRTAIKAQALADFIVEFIGEQSQDERGGWLLHVDGSSNASNGGAGVLLQGPDGVEIEVAARLSFPATNNEAEYEALVLGLQLALEAGIKELNVCTNSQLVAMQIEGTYETREGTMVLYLGKVKE</sequence>
<evidence type="ECO:0000256" key="2">
    <source>
        <dbReference type="ARBA" id="ARBA00022695"/>
    </source>
</evidence>
<dbReference type="InterPro" id="IPR000477">
    <property type="entry name" value="RT_dom"/>
</dbReference>
<dbReference type="InterPro" id="IPR043128">
    <property type="entry name" value="Rev_trsase/Diguanyl_cyclase"/>
</dbReference>
<dbReference type="GO" id="GO:0003676">
    <property type="term" value="F:nucleic acid binding"/>
    <property type="evidence" value="ECO:0007669"/>
    <property type="project" value="InterPro"/>
</dbReference>
<feature type="domain" description="RNase H type-1" evidence="7">
    <location>
        <begin position="412"/>
        <end position="511"/>
    </location>
</feature>
<dbReference type="CDD" id="cd09279">
    <property type="entry name" value="RNase_HI_like"/>
    <property type="match status" value="1"/>
</dbReference>
<organism evidence="8">
    <name type="scientific">Sesamum latifolium</name>
    <dbReference type="NCBI Taxonomy" id="2727402"/>
    <lineage>
        <taxon>Eukaryota</taxon>
        <taxon>Viridiplantae</taxon>
        <taxon>Streptophyta</taxon>
        <taxon>Embryophyta</taxon>
        <taxon>Tracheophyta</taxon>
        <taxon>Spermatophyta</taxon>
        <taxon>Magnoliopsida</taxon>
        <taxon>eudicotyledons</taxon>
        <taxon>Gunneridae</taxon>
        <taxon>Pentapetalae</taxon>
        <taxon>asterids</taxon>
        <taxon>lamiids</taxon>
        <taxon>Lamiales</taxon>
        <taxon>Pedaliaceae</taxon>
        <taxon>Sesamum</taxon>
    </lineage>
</organism>
<dbReference type="PANTHER" id="PTHR48475:SF1">
    <property type="entry name" value="RNASE H TYPE-1 DOMAIN-CONTAINING PROTEIN"/>
    <property type="match status" value="1"/>
</dbReference>
<dbReference type="PROSITE" id="PS50879">
    <property type="entry name" value="RNASE_H_1"/>
    <property type="match status" value="1"/>
</dbReference>
<keyword evidence="5" id="KW-0378">Hydrolase</keyword>